<dbReference type="PANTHER" id="PTHR43214">
    <property type="entry name" value="TWO-COMPONENT RESPONSE REGULATOR"/>
    <property type="match status" value="1"/>
</dbReference>
<feature type="domain" description="Response regulatory" evidence="7">
    <location>
        <begin position="11"/>
        <end position="132"/>
    </location>
</feature>
<dbReference type="Pfam" id="PF00072">
    <property type="entry name" value="Response_reg"/>
    <property type="match status" value="1"/>
</dbReference>
<keyword evidence="3" id="KW-0238">DNA-binding</keyword>
<evidence type="ECO:0000256" key="1">
    <source>
        <dbReference type="ARBA" id="ARBA00022553"/>
    </source>
</evidence>
<reference evidence="8 9" key="1">
    <citation type="submission" date="2022-04" db="EMBL/GenBank/DDBJ databases">
        <title>Genome diversity in the genus Frankia.</title>
        <authorList>
            <person name="Carlos-Shanley C."/>
            <person name="Hahn D."/>
        </authorList>
    </citation>
    <scope>NUCLEOTIDE SEQUENCE [LARGE SCALE GENOMIC DNA]</scope>
    <source>
        <strain evidence="8 9">Ag45/Mut15</strain>
    </source>
</reference>
<gene>
    <name evidence="8" type="ORF">MXD59_18965</name>
</gene>
<evidence type="ECO:0000313" key="9">
    <source>
        <dbReference type="Proteomes" id="UP001201873"/>
    </source>
</evidence>
<dbReference type="SMART" id="SM00421">
    <property type="entry name" value="HTH_LUXR"/>
    <property type="match status" value="1"/>
</dbReference>
<evidence type="ECO:0000256" key="3">
    <source>
        <dbReference type="ARBA" id="ARBA00023125"/>
    </source>
</evidence>
<name>A0ABT0K217_9ACTN</name>
<organism evidence="8 9">
    <name type="scientific">Frankia umida</name>
    <dbReference type="NCBI Taxonomy" id="573489"/>
    <lineage>
        <taxon>Bacteria</taxon>
        <taxon>Bacillati</taxon>
        <taxon>Actinomycetota</taxon>
        <taxon>Actinomycetes</taxon>
        <taxon>Frankiales</taxon>
        <taxon>Frankiaceae</taxon>
        <taxon>Frankia</taxon>
    </lineage>
</organism>
<keyword evidence="4" id="KW-0804">Transcription</keyword>
<dbReference type="PANTHER" id="PTHR43214:SF24">
    <property type="entry name" value="TRANSCRIPTIONAL REGULATORY PROTEIN NARL-RELATED"/>
    <property type="match status" value="1"/>
</dbReference>
<dbReference type="Proteomes" id="UP001201873">
    <property type="component" value="Unassembled WGS sequence"/>
</dbReference>
<dbReference type="SUPFAM" id="SSF46894">
    <property type="entry name" value="C-terminal effector domain of the bipartite response regulators"/>
    <property type="match status" value="1"/>
</dbReference>
<dbReference type="SMART" id="SM00448">
    <property type="entry name" value="REC"/>
    <property type="match status" value="1"/>
</dbReference>
<dbReference type="InterPro" id="IPR058245">
    <property type="entry name" value="NreC/VraR/RcsB-like_REC"/>
</dbReference>
<accession>A0ABT0K217</accession>
<evidence type="ECO:0000256" key="4">
    <source>
        <dbReference type="ARBA" id="ARBA00023163"/>
    </source>
</evidence>
<keyword evidence="1 5" id="KW-0597">Phosphoprotein</keyword>
<dbReference type="PROSITE" id="PS50043">
    <property type="entry name" value="HTH_LUXR_2"/>
    <property type="match status" value="1"/>
</dbReference>
<dbReference type="InterPro" id="IPR016032">
    <property type="entry name" value="Sig_transdc_resp-reg_C-effctor"/>
</dbReference>
<dbReference type="InterPro" id="IPR039420">
    <property type="entry name" value="WalR-like"/>
</dbReference>
<protein>
    <submittedName>
        <fullName evidence="8">Response regulator transcription factor</fullName>
    </submittedName>
</protein>
<evidence type="ECO:0000259" key="6">
    <source>
        <dbReference type="PROSITE" id="PS50043"/>
    </source>
</evidence>
<keyword evidence="2" id="KW-0805">Transcription regulation</keyword>
<dbReference type="Gene3D" id="3.40.50.2300">
    <property type="match status" value="1"/>
</dbReference>
<dbReference type="SUPFAM" id="SSF52172">
    <property type="entry name" value="CheY-like"/>
    <property type="match status" value="1"/>
</dbReference>
<dbReference type="Pfam" id="PF00196">
    <property type="entry name" value="GerE"/>
    <property type="match status" value="1"/>
</dbReference>
<dbReference type="CDD" id="cd06170">
    <property type="entry name" value="LuxR_C_like"/>
    <property type="match status" value="1"/>
</dbReference>
<feature type="modified residue" description="4-aspartylphosphate" evidence="5">
    <location>
        <position position="61"/>
    </location>
</feature>
<evidence type="ECO:0000256" key="5">
    <source>
        <dbReference type="PROSITE-ProRule" id="PRU00169"/>
    </source>
</evidence>
<keyword evidence="9" id="KW-1185">Reference proteome</keyword>
<dbReference type="PROSITE" id="PS50110">
    <property type="entry name" value="RESPONSE_REGULATORY"/>
    <property type="match status" value="1"/>
</dbReference>
<proteinExistence type="predicted"/>
<evidence type="ECO:0000259" key="7">
    <source>
        <dbReference type="PROSITE" id="PS50110"/>
    </source>
</evidence>
<dbReference type="PRINTS" id="PR00038">
    <property type="entry name" value="HTHLUXR"/>
</dbReference>
<evidence type="ECO:0000256" key="2">
    <source>
        <dbReference type="ARBA" id="ARBA00023015"/>
    </source>
</evidence>
<feature type="domain" description="HTH luxR-type" evidence="6">
    <location>
        <begin position="152"/>
        <end position="222"/>
    </location>
</feature>
<evidence type="ECO:0000313" key="8">
    <source>
        <dbReference type="EMBL" id="MCK9877831.1"/>
    </source>
</evidence>
<dbReference type="InterPro" id="IPR001789">
    <property type="entry name" value="Sig_transdc_resp-reg_receiver"/>
</dbReference>
<comment type="caution">
    <text evidence="8">The sequence shown here is derived from an EMBL/GenBank/DDBJ whole genome shotgun (WGS) entry which is preliminary data.</text>
</comment>
<dbReference type="EMBL" id="JALKFT010000022">
    <property type="protein sequence ID" value="MCK9877831.1"/>
    <property type="molecule type" value="Genomic_DNA"/>
</dbReference>
<dbReference type="InterPro" id="IPR011006">
    <property type="entry name" value="CheY-like_superfamily"/>
</dbReference>
<sequence>MPIGSAPRALRILIAEDSVLVREGLLRVLDRFGHQVVATLPDAEGFIEAIAEHQPDLLITDVRLPPSFGEEGLRAAAAVRRQYPAMPILIVSQYIKRIYASELMAFGDGVGIGYLLKERIGDLAAFAEALQTVVDGGTVFDPEVVREILRHDRDPIRRLSAREREVLALIAEGRSNAATARALSVSEAAVGKHVGAILAKLNLPPDEGSHRRVLAVRAYLNG</sequence>
<dbReference type="InterPro" id="IPR000792">
    <property type="entry name" value="Tscrpt_reg_LuxR_C"/>
</dbReference>
<dbReference type="CDD" id="cd17535">
    <property type="entry name" value="REC_NarL-like"/>
    <property type="match status" value="1"/>
</dbReference>